<dbReference type="Pfam" id="PF01909">
    <property type="entry name" value="NTP_transf_2"/>
    <property type="match status" value="1"/>
</dbReference>
<proteinExistence type="predicted"/>
<evidence type="ECO:0000259" key="1">
    <source>
        <dbReference type="Pfam" id="PF01909"/>
    </source>
</evidence>
<name>A0ABS5ZFM2_9GAMM</name>
<protein>
    <submittedName>
        <fullName evidence="2">Nucleotidyltransferase domain-containing protein</fullName>
    </submittedName>
</protein>
<evidence type="ECO:0000313" key="3">
    <source>
        <dbReference type="Proteomes" id="UP000690515"/>
    </source>
</evidence>
<sequence>MAEQSAFLSKHVPGLTTEQATLILEQGLKRDSTVVFGGSRIRGDFGKGSDIDVGFGSLSEKQAQRIIKNINKTAADNPNFLKMEELTIVPGKTTQTIETMTTPEQFFQRSGTRAGGDLKAGQPYIPSGSITITPDGKIIILPPGS</sequence>
<accession>A0ABS5ZFM2</accession>
<dbReference type="CDD" id="cd05403">
    <property type="entry name" value="NT_KNTase_like"/>
    <property type="match status" value="1"/>
</dbReference>
<comment type="caution">
    <text evidence="2">The sequence shown here is derived from an EMBL/GenBank/DDBJ whole genome shotgun (WGS) entry which is preliminary data.</text>
</comment>
<feature type="domain" description="Polymerase nucleotidyl transferase" evidence="1">
    <location>
        <begin position="27"/>
        <end position="81"/>
    </location>
</feature>
<organism evidence="2 3">
    <name type="scientific">Zooshikella harenae</name>
    <dbReference type="NCBI Taxonomy" id="2827238"/>
    <lineage>
        <taxon>Bacteria</taxon>
        <taxon>Pseudomonadati</taxon>
        <taxon>Pseudomonadota</taxon>
        <taxon>Gammaproteobacteria</taxon>
        <taxon>Oceanospirillales</taxon>
        <taxon>Zooshikellaceae</taxon>
        <taxon>Zooshikella</taxon>
    </lineage>
</organism>
<dbReference type="Proteomes" id="UP000690515">
    <property type="component" value="Unassembled WGS sequence"/>
</dbReference>
<evidence type="ECO:0000313" key="2">
    <source>
        <dbReference type="EMBL" id="MBU2712862.1"/>
    </source>
</evidence>
<dbReference type="InterPro" id="IPR002934">
    <property type="entry name" value="Polymerase_NTP_transf_dom"/>
</dbReference>
<reference evidence="2 3" key="1">
    <citation type="submission" date="2021-04" db="EMBL/GenBank/DDBJ databases">
        <authorList>
            <person name="Pira H."/>
            <person name="Risdian C."/>
            <person name="Wink J."/>
        </authorList>
    </citation>
    <scope>NUCLEOTIDE SEQUENCE [LARGE SCALE GENOMIC DNA]</scope>
    <source>
        <strain evidence="2 3">WH53</strain>
    </source>
</reference>
<gene>
    <name evidence="2" type="ORF">KCG35_17480</name>
</gene>
<keyword evidence="3" id="KW-1185">Reference proteome</keyword>
<dbReference type="EMBL" id="JAGSOY010000052">
    <property type="protein sequence ID" value="MBU2712862.1"/>
    <property type="molecule type" value="Genomic_DNA"/>
</dbReference>